<name>A0A6N8TWV1_9STAP</name>
<feature type="transmembrane region" description="Helical" evidence="1">
    <location>
        <begin position="39"/>
        <end position="62"/>
    </location>
</feature>
<feature type="transmembrane region" description="Helical" evidence="1">
    <location>
        <begin position="186"/>
        <end position="206"/>
    </location>
</feature>
<comment type="caution">
    <text evidence="2">The sequence shown here is derived from an EMBL/GenBank/DDBJ whole genome shotgun (WGS) entry which is preliminary data.</text>
</comment>
<feature type="transmembrane region" description="Helical" evidence="1">
    <location>
        <begin position="145"/>
        <end position="166"/>
    </location>
</feature>
<keyword evidence="1" id="KW-0472">Membrane</keyword>
<organism evidence="2 3">
    <name type="scientific">Salinicoccus hispanicus</name>
    <dbReference type="NCBI Taxonomy" id="157225"/>
    <lineage>
        <taxon>Bacteria</taxon>
        <taxon>Bacillati</taxon>
        <taxon>Bacillota</taxon>
        <taxon>Bacilli</taxon>
        <taxon>Bacillales</taxon>
        <taxon>Staphylococcaceae</taxon>
        <taxon>Salinicoccus</taxon>
    </lineage>
</organism>
<evidence type="ECO:0000256" key="1">
    <source>
        <dbReference type="SAM" id="Phobius"/>
    </source>
</evidence>
<gene>
    <name evidence="2" type="ORF">GQ671_02540</name>
</gene>
<dbReference type="Proteomes" id="UP000436284">
    <property type="component" value="Unassembled WGS sequence"/>
</dbReference>
<keyword evidence="1" id="KW-1133">Transmembrane helix</keyword>
<dbReference type="RefSeq" id="WP_160652230.1">
    <property type="nucleotide sequence ID" value="NZ_JBHRWU010000001.1"/>
</dbReference>
<proteinExistence type="predicted"/>
<reference evidence="2 3" key="1">
    <citation type="submission" date="2019-12" db="EMBL/GenBank/DDBJ databases">
        <title>Salinicoccus cyprini sp. nov., isolated from gastro-intestinal tract of mirror carp, Cyprinus carpio var. specularis, collected from Gobind Sagar Reservoir, Himachal Pradesh, India.</title>
        <authorList>
            <person name="Talwar C."/>
            <person name="Singh A.K."/>
            <person name="Lal R."/>
            <person name="Negi R.K."/>
        </authorList>
    </citation>
    <scope>NUCLEOTIDE SEQUENCE [LARGE SCALE GENOMIC DNA]</scope>
    <source>
        <strain evidence="2 3">J-82</strain>
    </source>
</reference>
<feature type="transmembrane region" description="Helical" evidence="1">
    <location>
        <begin position="90"/>
        <end position="109"/>
    </location>
</feature>
<evidence type="ECO:0008006" key="4">
    <source>
        <dbReference type="Google" id="ProtNLM"/>
    </source>
</evidence>
<keyword evidence="1" id="KW-0812">Transmembrane</keyword>
<dbReference type="OrthoDB" id="2389083at2"/>
<feature type="transmembrane region" description="Helical" evidence="1">
    <location>
        <begin position="115"/>
        <end position="138"/>
    </location>
</feature>
<dbReference type="EMBL" id="WUUK01000001">
    <property type="protein sequence ID" value="MXQ50180.1"/>
    <property type="molecule type" value="Genomic_DNA"/>
</dbReference>
<evidence type="ECO:0000313" key="2">
    <source>
        <dbReference type="EMBL" id="MXQ50180.1"/>
    </source>
</evidence>
<evidence type="ECO:0000313" key="3">
    <source>
        <dbReference type="Proteomes" id="UP000436284"/>
    </source>
</evidence>
<dbReference type="AlphaFoldDB" id="A0A6N8TWV1"/>
<protein>
    <recommendedName>
        <fullName evidence="4">ABC-2 transporter permease</fullName>
    </recommendedName>
</protein>
<feature type="transmembrane region" description="Helical" evidence="1">
    <location>
        <begin position="14"/>
        <end position="33"/>
    </location>
</feature>
<keyword evidence="3" id="KW-1185">Reference proteome</keyword>
<accession>A0A6N8TWV1</accession>
<sequence length="217" mass="25689">MYKQLVLNLFHSKWIWYIGIATIIINVITALLPSDTQPIILQFSNSLNMIAIIFTTSSYLSIHDLLRKNNNHYFYYALPNTKKGILKGEYVYYIMMLILTSLIIASYLATNKEMYYVYGFMMIIGVCLTVMSLYYLGFAKYWMRYVFTGYFLYGIPVVTTFLFHFLPLRNVNEMDRALPGFDFYLYHLPIYTLIIGVIMFILTYFINLRNITKYDMI</sequence>